<comment type="subcellular location">
    <subcellularLocation>
        <location evidence="1 5">Nucleus</location>
        <location evidence="1 5">Nuclear pore complex</location>
    </subcellularLocation>
</comment>
<dbReference type="GO" id="GO:0005643">
    <property type="term" value="C:nuclear pore"/>
    <property type="evidence" value="ECO:0007669"/>
    <property type="project" value="UniProtKB-SubCell"/>
</dbReference>
<evidence type="ECO:0000256" key="4">
    <source>
        <dbReference type="ARBA" id="ARBA00023242"/>
    </source>
</evidence>
<dbReference type="GO" id="GO:0017056">
    <property type="term" value="F:structural constituent of nuclear pore"/>
    <property type="evidence" value="ECO:0007669"/>
    <property type="project" value="InterPro"/>
</dbReference>
<keyword evidence="4 5" id="KW-0539">Nucleus</keyword>
<keyword evidence="5" id="KW-0813">Transport</keyword>
<keyword evidence="7" id="KW-1185">Reference proteome</keyword>
<dbReference type="PANTHER" id="PTHR11225:SF4">
    <property type="entry name" value="NUCLEAR PORE COMPLEX PROTEIN NUP93"/>
    <property type="match status" value="1"/>
</dbReference>
<evidence type="ECO:0000313" key="7">
    <source>
        <dbReference type="Proteomes" id="UP000593567"/>
    </source>
</evidence>
<dbReference type="GO" id="GO:0016973">
    <property type="term" value="P:poly(A)+ mRNA export from nucleus"/>
    <property type="evidence" value="ECO:0007669"/>
    <property type="project" value="TreeGrafter"/>
</dbReference>
<dbReference type="Pfam" id="PF04097">
    <property type="entry name" value="Nic96"/>
    <property type="match status" value="1"/>
</dbReference>
<evidence type="ECO:0000256" key="2">
    <source>
        <dbReference type="ARBA" id="ARBA00010186"/>
    </source>
</evidence>
<keyword evidence="3 5" id="KW-0906">Nuclear pore complex</keyword>
<comment type="similarity">
    <text evidence="2 5">Belongs to the nucleoporin interacting component (NIC) family.</text>
</comment>
<gene>
    <name evidence="6" type="ORF">EB796_016050</name>
</gene>
<accession>A0A7J7JHI8</accession>
<organism evidence="6 7">
    <name type="scientific">Bugula neritina</name>
    <name type="common">Brown bryozoan</name>
    <name type="synonym">Sertularia neritina</name>
    <dbReference type="NCBI Taxonomy" id="10212"/>
    <lineage>
        <taxon>Eukaryota</taxon>
        <taxon>Metazoa</taxon>
        <taxon>Spiralia</taxon>
        <taxon>Lophotrochozoa</taxon>
        <taxon>Bryozoa</taxon>
        <taxon>Gymnolaemata</taxon>
        <taxon>Cheilostomatida</taxon>
        <taxon>Flustrina</taxon>
        <taxon>Buguloidea</taxon>
        <taxon>Bugulidae</taxon>
        <taxon>Bugula</taxon>
    </lineage>
</organism>
<evidence type="ECO:0000313" key="6">
    <source>
        <dbReference type="EMBL" id="KAF6025799.1"/>
    </source>
</evidence>
<dbReference type="Proteomes" id="UP000593567">
    <property type="component" value="Unassembled WGS sequence"/>
</dbReference>
<evidence type="ECO:0000256" key="3">
    <source>
        <dbReference type="ARBA" id="ARBA00023132"/>
    </source>
</evidence>
<comment type="caution">
    <text evidence="6">The sequence shown here is derived from an EMBL/GenBank/DDBJ whole genome shotgun (WGS) entry which is preliminary data.</text>
</comment>
<protein>
    <recommendedName>
        <fullName evidence="5">Nuclear pore protein</fullName>
    </recommendedName>
</protein>
<proteinExistence type="inferred from homology"/>
<dbReference type="AlphaFoldDB" id="A0A7J7JHI8"/>
<sequence length="836" mass="94109">MASEGFSDLLQKAEELCSTFDTDVELPRVERSLQQILDAGQKLWSKSRHAASEDAVNVKAATLLGPKGYGIPQISQKLEKLSSMKTYDALEPAKDTDVRAFLKNERDNALLAAIEASKKKTFSEANERHWESMRDEWEREKQRLLNTLLGSQQGASLDFSLDYSSIVRGQGDSFMSRGTARSAMDATELAYAQQIYIYNEDVIAGGTVPPLLLKMLDVAKNLNDEHVKELWNMVEAVSSTPSLATGSIAASKESPELHKSLVANSKQYLEKSYLHHIRQTINQNLQSAMLGGVPGTVQLVKSYLNIVLSQQNPGLEDGLVHEQPVWPMIYFCLRCGDLRAAVSLAEQAAPSIGEFSAYMKEYATHKSLTLSSAAKIKLQYRRQIRNSTDPFKRLVFCVIGCCDIVDAHSGVAEKIEDFLWLRLAQIESNSEHQPGDGDSLTLPQLQTQLLEEFGEKHFQASQRPYLYFQVLLLTGQFEAALEFLGRYDRFLCHAVHIALVLYELNLLLLPADAQSHLISKDPADSQQLRRLNLARLVMMYTRKFEATDPREALQYFYFLRNIKSPVGDSNLFASSVSELVLETREFDMLLGKIDRNGKKKAGAIDKFQADTKNVIEKVASDTERRGMFEESVKLYDLAESREKAVRLLSQLVSRHLSEPSVEGSARNRISTLAFDVAKRYKSRTDLSKQSSGTFYLLLDLMQFFEHYHKQDYDHALDIITQLKIIPMSLETVEQKVNSFKYYEEEIRQALPDILLATMDTLHNIYKKVRPAHVGGSSISQLSRSSLSISVEDGGRGTKLCSLRDNARSLITFAGMMPYRLPGDTSARLVQMEVLMN</sequence>
<keyword evidence="5" id="KW-0811">Translocation</keyword>
<dbReference type="InterPro" id="IPR007231">
    <property type="entry name" value="Nucleoporin_int_Nup93/Nic96"/>
</dbReference>
<evidence type="ECO:0000256" key="5">
    <source>
        <dbReference type="RuleBase" id="RU364035"/>
    </source>
</evidence>
<keyword evidence="5" id="KW-0653">Protein transport</keyword>
<keyword evidence="5" id="KW-0509">mRNA transport</keyword>
<keyword evidence="5" id="KW-0472">Membrane</keyword>
<dbReference type="GO" id="GO:0006606">
    <property type="term" value="P:protein import into nucleus"/>
    <property type="evidence" value="ECO:0007669"/>
    <property type="project" value="TreeGrafter"/>
</dbReference>
<evidence type="ECO:0000256" key="1">
    <source>
        <dbReference type="ARBA" id="ARBA00004567"/>
    </source>
</evidence>
<dbReference type="OrthoDB" id="1918363at2759"/>
<reference evidence="6" key="1">
    <citation type="submission" date="2020-06" db="EMBL/GenBank/DDBJ databases">
        <title>Draft genome of Bugula neritina, a colonial animal packing powerful symbionts and potential medicines.</title>
        <authorList>
            <person name="Rayko M."/>
        </authorList>
    </citation>
    <scope>NUCLEOTIDE SEQUENCE [LARGE SCALE GENOMIC DNA]</scope>
    <source>
        <strain evidence="6">Kwan_BN1</strain>
    </source>
</reference>
<dbReference type="EMBL" id="VXIV02002437">
    <property type="protein sequence ID" value="KAF6025799.1"/>
    <property type="molecule type" value="Genomic_DNA"/>
</dbReference>
<dbReference type="PANTHER" id="PTHR11225">
    <property type="entry name" value="NUCLEAR PORE COMPLEX PROTEIN NUP93 NUCLEOPORIN NUP93 DEAD EYE PROTEIN"/>
    <property type="match status" value="1"/>
</dbReference>
<name>A0A7J7JHI8_BUGNE</name>